<comment type="pathway">
    <text evidence="1">Cell wall biogenesis; peptidoglycan recycling.</text>
</comment>
<protein>
    <recommendedName>
        <fullName evidence="1">Anhydro-N-acetylmuramic acid kinase</fullName>
        <ecNumber evidence="1">2.7.1.170</ecNumber>
    </recommendedName>
    <alternativeName>
        <fullName evidence="1">AnhMurNAc kinase</fullName>
    </alternativeName>
</protein>
<comment type="pathway">
    <text evidence="1">Amino-sugar metabolism; 1,6-anhydro-N-acetylmuramate degradation.</text>
</comment>
<dbReference type="HAMAP" id="MF_01270">
    <property type="entry name" value="AnhMurNAc_kinase"/>
    <property type="match status" value="1"/>
</dbReference>
<comment type="similarity">
    <text evidence="1">Belongs to the anhydro-N-acetylmuramic acid kinase family.</text>
</comment>
<feature type="binding site" evidence="1">
    <location>
        <begin position="11"/>
        <end position="18"/>
    </location>
    <ligand>
        <name>ATP</name>
        <dbReference type="ChEBI" id="CHEBI:30616"/>
    </ligand>
</feature>
<dbReference type="CDD" id="cd24050">
    <property type="entry name" value="ASKHA_NBD_ANMK"/>
    <property type="match status" value="1"/>
</dbReference>
<gene>
    <name evidence="1" type="primary">anmK</name>
    <name evidence="2" type="ORF">ACFOX3_08275</name>
</gene>
<evidence type="ECO:0000313" key="3">
    <source>
        <dbReference type="Proteomes" id="UP001595840"/>
    </source>
</evidence>
<keyword evidence="3" id="KW-1185">Reference proteome</keyword>
<dbReference type="EC" id="2.7.1.170" evidence="1"/>
<dbReference type="NCBIfam" id="NF007148">
    <property type="entry name" value="PRK09585.3-2"/>
    <property type="match status" value="1"/>
</dbReference>
<dbReference type="NCBIfam" id="NF007139">
    <property type="entry name" value="PRK09585.1-3"/>
    <property type="match status" value="1"/>
</dbReference>
<dbReference type="PANTHER" id="PTHR30605:SF0">
    <property type="entry name" value="ANHYDRO-N-ACETYLMURAMIC ACID KINASE"/>
    <property type="match status" value="1"/>
</dbReference>
<keyword evidence="1" id="KW-0067">ATP-binding</keyword>
<dbReference type="EMBL" id="JBHSCX010000006">
    <property type="protein sequence ID" value="MFC4362295.1"/>
    <property type="molecule type" value="Genomic_DNA"/>
</dbReference>
<dbReference type="Pfam" id="PF03702">
    <property type="entry name" value="AnmK"/>
    <property type="match status" value="1"/>
</dbReference>
<proteinExistence type="inferred from homology"/>
<keyword evidence="1 2" id="KW-0808">Transferase</keyword>
<dbReference type="Gene3D" id="3.30.420.40">
    <property type="match status" value="2"/>
</dbReference>
<sequence length="366" mass="39185">MRELFVGLMSGTSADGIDAALVTFENNKATLIGALNQPFSRALQTGIHNLADSATCSLEQLGALDAQLGLAFADCALALLKQHEIPAHQVSAIGSHGQTVRHRPPSIDTNGFTLQIGDANLIAEKTGITTVADFRRRDMAAGGQGAPLAPAFHHWALQSERCNRVVVNIGGMSNLTWLPSTGSPNGYDLGPGNVLMDSWIQEHQAKPFDTDGSWAASGTLHLGLLTELLQHPFLSQAAPKSTGREAFNLTWLKRKLDTLPSVSQADVQATLCEFTARVISDACMALPGQELYICGGGSKNDTLMHAIKRQLPSWQVETSNTAGIDAQWMEAMAFAWLARETLARRPGNLCSVTGAKRPAILGAVYY</sequence>
<dbReference type="InterPro" id="IPR005338">
    <property type="entry name" value="Anhydro_N_Ac-Mur_kinase"/>
</dbReference>
<dbReference type="SUPFAM" id="SSF53067">
    <property type="entry name" value="Actin-like ATPase domain"/>
    <property type="match status" value="1"/>
</dbReference>
<dbReference type="Proteomes" id="UP001595840">
    <property type="component" value="Unassembled WGS sequence"/>
</dbReference>
<evidence type="ECO:0000313" key="2">
    <source>
        <dbReference type="EMBL" id="MFC4362295.1"/>
    </source>
</evidence>
<comment type="catalytic activity">
    <reaction evidence="1">
        <text>1,6-anhydro-N-acetyl-beta-muramate + ATP + H2O = N-acetyl-D-muramate 6-phosphate + ADP + H(+)</text>
        <dbReference type="Rhea" id="RHEA:24952"/>
        <dbReference type="ChEBI" id="CHEBI:15377"/>
        <dbReference type="ChEBI" id="CHEBI:15378"/>
        <dbReference type="ChEBI" id="CHEBI:30616"/>
        <dbReference type="ChEBI" id="CHEBI:58690"/>
        <dbReference type="ChEBI" id="CHEBI:58722"/>
        <dbReference type="ChEBI" id="CHEBI:456216"/>
        <dbReference type="EC" id="2.7.1.170"/>
    </reaction>
</comment>
<dbReference type="PANTHER" id="PTHR30605">
    <property type="entry name" value="ANHYDRO-N-ACETYLMURAMIC ACID KINASE"/>
    <property type="match status" value="1"/>
</dbReference>
<comment type="function">
    <text evidence="1">Catalyzes the specific phosphorylation of 1,6-anhydro-N-acetylmuramic acid (anhMurNAc) with the simultaneous cleavage of the 1,6-anhydro ring, generating MurNAc-6-P. Is required for the utilization of anhMurNAc either imported from the medium or derived from its own cell wall murein, and thus plays a role in cell wall recycling.</text>
</comment>
<reference evidence="3" key="1">
    <citation type="journal article" date="2019" name="Int. J. Syst. Evol. Microbiol.">
        <title>The Global Catalogue of Microorganisms (GCM) 10K type strain sequencing project: providing services to taxonomists for standard genome sequencing and annotation.</title>
        <authorList>
            <consortium name="The Broad Institute Genomics Platform"/>
            <consortium name="The Broad Institute Genome Sequencing Center for Infectious Disease"/>
            <person name="Wu L."/>
            <person name="Ma J."/>
        </authorList>
    </citation>
    <scope>NUCLEOTIDE SEQUENCE [LARGE SCALE GENOMIC DNA]</scope>
    <source>
        <strain evidence="3">CECT 8570</strain>
    </source>
</reference>
<comment type="caution">
    <text evidence="2">The sequence shown here is derived from an EMBL/GenBank/DDBJ whole genome shotgun (WGS) entry which is preliminary data.</text>
</comment>
<dbReference type="InterPro" id="IPR043129">
    <property type="entry name" value="ATPase_NBD"/>
</dbReference>
<evidence type="ECO:0000256" key="1">
    <source>
        <dbReference type="HAMAP-Rule" id="MF_01270"/>
    </source>
</evidence>
<organism evidence="2 3">
    <name type="scientific">Simiduia curdlanivorans</name>
    <dbReference type="NCBI Taxonomy" id="1492769"/>
    <lineage>
        <taxon>Bacteria</taxon>
        <taxon>Pseudomonadati</taxon>
        <taxon>Pseudomonadota</taxon>
        <taxon>Gammaproteobacteria</taxon>
        <taxon>Cellvibrionales</taxon>
        <taxon>Cellvibrionaceae</taxon>
        <taxon>Simiduia</taxon>
    </lineage>
</organism>
<keyword evidence="1 2" id="KW-0418">Kinase</keyword>
<keyword evidence="1" id="KW-0547">Nucleotide-binding</keyword>
<accession>A0ABV8V504</accession>
<dbReference type="GO" id="GO:0016301">
    <property type="term" value="F:kinase activity"/>
    <property type="evidence" value="ECO:0007669"/>
    <property type="project" value="UniProtKB-KW"/>
</dbReference>
<name>A0ABV8V504_9GAMM</name>
<keyword evidence="1" id="KW-0119">Carbohydrate metabolism</keyword>
<dbReference type="RefSeq" id="WP_290260673.1">
    <property type="nucleotide sequence ID" value="NZ_JAUFQG010000004.1"/>
</dbReference>